<organism evidence="2">
    <name type="scientific">Anguilla anguilla</name>
    <name type="common">European freshwater eel</name>
    <name type="synonym">Muraena anguilla</name>
    <dbReference type="NCBI Taxonomy" id="7936"/>
    <lineage>
        <taxon>Eukaryota</taxon>
        <taxon>Metazoa</taxon>
        <taxon>Chordata</taxon>
        <taxon>Craniata</taxon>
        <taxon>Vertebrata</taxon>
        <taxon>Euteleostomi</taxon>
        <taxon>Actinopterygii</taxon>
        <taxon>Neopterygii</taxon>
        <taxon>Teleostei</taxon>
        <taxon>Anguilliformes</taxon>
        <taxon>Anguillidae</taxon>
        <taxon>Anguilla</taxon>
    </lineage>
</organism>
<evidence type="ECO:0000313" key="2">
    <source>
        <dbReference type="EMBL" id="JAI00790.1"/>
    </source>
</evidence>
<feature type="compositionally biased region" description="Polar residues" evidence="1">
    <location>
        <begin position="112"/>
        <end position="122"/>
    </location>
</feature>
<dbReference type="AlphaFoldDB" id="A0A0E9XDT7"/>
<evidence type="ECO:0000256" key="1">
    <source>
        <dbReference type="SAM" id="MobiDB-lite"/>
    </source>
</evidence>
<accession>A0A0E9XDT7</accession>
<reference evidence="2" key="1">
    <citation type="submission" date="2014-11" db="EMBL/GenBank/DDBJ databases">
        <authorList>
            <person name="Amaro Gonzalez C."/>
        </authorList>
    </citation>
    <scope>NUCLEOTIDE SEQUENCE</scope>
</reference>
<protein>
    <submittedName>
        <fullName evidence="2">Uncharacterized protein</fullName>
    </submittedName>
</protein>
<reference evidence="2" key="2">
    <citation type="journal article" date="2015" name="Fish Shellfish Immunol.">
        <title>Early steps in the European eel (Anguilla anguilla)-Vibrio vulnificus interaction in the gills: Role of the RtxA13 toxin.</title>
        <authorList>
            <person name="Callol A."/>
            <person name="Pajuelo D."/>
            <person name="Ebbesson L."/>
            <person name="Teles M."/>
            <person name="MacKenzie S."/>
            <person name="Amaro C."/>
        </authorList>
    </citation>
    <scope>NUCLEOTIDE SEQUENCE</scope>
</reference>
<proteinExistence type="predicted"/>
<feature type="region of interest" description="Disordered" evidence="1">
    <location>
        <begin position="63"/>
        <end position="122"/>
    </location>
</feature>
<sequence>MSWTLGGKNKECKSHKKIILLSSRGAILPKLNMGGGHLPLSPQPPKTIDMELQPPFIGSLSRESRGEINADRGSGQMSHGAKQTNREGCHTNTGQWVRRVGGGGGVQVWRSYSDQSSMRASV</sequence>
<name>A0A0E9XDT7_ANGAN</name>
<dbReference type="EMBL" id="GBXM01007788">
    <property type="protein sequence ID" value="JAI00790.1"/>
    <property type="molecule type" value="Transcribed_RNA"/>
</dbReference>